<comment type="similarity">
    <text evidence="2">Belongs to the binding-protein-dependent transport system permease family. FecCD subfamily.</text>
</comment>
<dbReference type="RefSeq" id="WP_307222658.1">
    <property type="nucleotide sequence ID" value="NZ_CP116940.1"/>
</dbReference>
<sequence length="340" mass="36967">MFKHRHQSLAFLIFFSILLCSFLGSFLIGSYDLSLKDLLHILWGKISGLPNNWNEAAETVIFEVRMPRIFAAMGIGAALSIAGTSYQSMFRNPMVSPDLLGASAGAGFGAALGFLFNFNMPEIQIMAFIMGMAAVLTTYLICSFINPHRESTVALILTGIIVSTLFQALISIIKYTADPDSRLPDIIFWLMGGLANVTYSDLHFFLIMFCLGSVPLFMMRWRLNALMFGTEEALSLGVNAASLQMIVIICATILTASSVAIAGIIGWIGLIIPHLTRLIVGADNKTVLISSCLLGASFLLLADDAARSLISSEIPISIITSIIGAPFFILMLYNFKGRLL</sequence>
<dbReference type="EMBL" id="JAUSUE010000002">
    <property type="protein sequence ID" value="MDQ0202735.1"/>
    <property type="molecule type" value="Genomic_DNA"/>
</dbReference>
<dbReference type="PANTHER" id="PTHR30472:SF70">
    <property type="entry name" value="MOLYBDATE IMPORT SYSTEM PERMEASE PROTEIN MOLB"/>
    <property type="match status" value="1"/>
</dbReference>
<reference evidence="9 10" key="1">
    <citation type="submission" date="2023-07" db="EMBL/GenBank/DDBJ databases">
        <title>Genomic Encyclopedia of Type Strains, Phase IV (KMG-IV): sequencing the most valuable type-strain genomes for metagenomic binning, comparative biology and taxonomic classification.</title>
        <authorList>
            <person name="Goeker M."/>
        </authorList>
    </citation>
    <scope>NUCLEOTIDE SEQUENCE [LARGE SCALE GENOMIC DNA]</scope>
    <source>
        <strain evidence="9 10">DSM 16980</strain>
    </source>
</reference>
<dbReference type="SUPFAM" id="SSF81345">
    <property type="entry name" value="ABC transporter involved in vitamin B12 uptake, BtuC"/>
    <property type="match status" value="1"/>
</dbReference>
<dbReference type="Proteomes" id="UP001239167">
    <property type="component" value="Unassembled WGS sequence"/>
</dbReference>
<feature type="transmembrane region" description="Helical" evidence="8">
    <location>
        <begin position="202"/>
        <end position="221"/>
    </location>
</feature>
<feature type="transmembrane region" description="Helical" evidence="8">
    <location>
        <begin position="123"/>
        <end position="141"/>
    </location>
</feature>
<organism evidence="9 10">
    <name type="scientific">Pectinatus haikarae</name>
    <dbReference type="NCBI Taxonomy" id="349096"/>
    <lineage>
        <taxon>Bacteria</taxon>
        <taxon>Bacillati</taxon>
        <taxon>Bacillota</taxon>
        <taxon>Negativicutes</taxon>
        <taxon>Selenomonadales</taxon>
        <taxon>Selenomonadaceae</taxon>
        <taxon>Pectinatus</taxon>
    </lineage>
</organism>
<evidence type="ECO:0000256" key="8">
    <source>
        <dbReference type="SAM" id="Phobius"/>
    </source>
</evidence>
<dbReference type="InterPro" id="IPR037294">
    <property type="entry name" value="ABC_BtuC-like"/>
</dbReference>
<gene>
    <name evidence="9" type="ORF">J2S01_000428</name>
</gene>
<evidence type="ECO:0000256" key="5">
    <source>
        <dbReference type="ARBA" id="ARBA00022692"/>
    </source>
</evidence>
<keyword evidence="4" id="KW-1003">Cell membrane</keyword>
<comment type="subcellular location">
    <subcellularLocation>
        <location evidence="1">Cell membrane</location>
        <topology evidence="1">Multi-pass membrane protein</topology>
    </subcellularLocation>
</comment>
<evidence type="ECO:0000313" key="9">
    <source>
        <dbReference type="EMBL" id="MDQ0202735.1"/>
    </source>
</evidence>
<feature type="transmembrane region" description="Helical" evidence="8">
    <location>
        <begin position="9"/>
        <end position="29"/>
    </location>
</feature>
<protein>
    <submittedName>
        <fullName evidence="9">Iron complex transport system permease protein</fullName>
    </submittedName>
</protein>
<evidence type="ECO:0000256" key="7">
    <source>
        <dbReference type="ARBA" id="ARBA00023136"/>
    </source>
</evidence>
<keyword evidence="10" id="KW-1185">Reference proteome</keyword>
<keyword evidence="5 8" id="KW-0812">Transmembrane</keyword>
<feature type="transmembrane region" description="Helical" evidence="8">
    <location>
        <begin position="314"/>
        <end position="335"/>
    </location>
</feature>
<evidence type="ECO:0000256" key="4">
    <source>
        <dbReference type="ARBA" id="ARBA00022475"/>
    </source>
</evidence>
<feature type="transmembrane region" description="Helical" evidence="8">
    <location>
        <begin position="153"/>
        <end position="173"/>
    </location>
</feature>
<accession>A0ABT9Y4H7</accession>
<evidence type="ECO:0000256" key="1">
    <source>
        <dbReference type="ARBA" id="ARBA00004651"/>
    </source>
</evidence>
<proteinExistence type="inferred from homology"/>
<comment type="caution">
    <text evidence="9">The sequence shown here is derived from an EMBL/GenBank/DDBJ whole genome shotgun (WGS) entry which is preliminary data.</text>
</comment>
<feature type="transmembrane region" description="Helical" evidence="8">
    <location>
        <begin position="260"/>
        <end position="279"/>
    </location>
</feature>
<evidence type="ECO:0000256" key="3">
    <source>
        <dbReference type="ARBA" id="ARBA00022448"/>
    </source>
</evidence>
<keyword evidence="6 8" id="KW-1133">Transmembrane helix</keyword>
<dbReference type="PANTHER" id="PTHR30472">
    <property type="entry name" value="FERRIC ENTEROBACTIN TRANSPORT SYSTEM PERMEASE PROTEIN"/>
    <property type="match status" value="1"/>
</dbReference>
<dbReference type="CDD" id="cd06550">
    <property type="entry name" value="TM_ABC_iron-siderophores_like"/>
    <property type="match status" value="1"/>
</dbReference>
<feature type="transmembrane region" description="Helical" evidence="8">
    <location>
        <begin position="286"/>
        <end position="302"/>
    </location>
</feature>
<dbReference type="InterPro" id="IPR000522">
    <property type="entry name" value="ABC_transptr_permease_BtuC"/>
</dbReference>
<evidence type="ECO:0000313" key="10">
    <source>
        <dbReference type="Proteomes" id="UP001239167"/>
    </source>
</evidence>
<dbReference type="Gene3D" id="1.10.3470.10">
    <property type="entry name" value="ABC transporter involved in vitamin B12 uptake, BtuC"/>
    <property type="match status" value="1"/>
</dbReference>
<dbReference type="Pfam" id="PF01032">
    <property type="entry name" value="FecCD"/>
    <property type="match status" value="1"/>
</dbReference>
<feature type="transmembrane region" description="Helical" evidence="8">
    <location>
        <begin position="99"/>
        <end position="117"/>
    </location>
</feature>
<feature type="transmembrane region" description="Helical" evidence="8">
    <location>
        <begin position="69"/>
        <end position="87"/>
    </location>
</feature>
<keyword evidence="7 8" id="KW-0472">Membrane</keyword>
<feature type="transmembrane region" description="Helical" evidence="8">
    <location>
        <begin position="233"/>
        <end position="254"/>
    </location>
</feature>
<keyword evidence="3" id="KW-0813">Transport</keyword>
<evidence type="ECO:0000256" key="6">
    <source>
        <dbReference type="ARBA" id="ARBA00022989"/>
    </source>
</evidence>
<name>A0ABT9Y4H7_9FIRM</name>
<evidence type="ECO:0000256" key="2">
    <source>
        <dbReference type="ARBA" id="ARBA00007935"/>
    </source>
</evidence>